<keyword evidence="5 9" id="KW-0436">Ligase</keyword>
<dbReference type="PANTHER" id="PTHR11587">
    <property type="entry name" value="ARGININOSUCCINATE SYNTHASE"/>
    <property type="match status" value="1"/>
</dbReference>
<dbReference type="PROSITE" id="PS00564">
    <property type="entry name" value="ARGININOSUCCIN_SYN_1"/>
    <property type="match status" value="1"/>
</dbReference>
<dbReference type="FunFam" id="3.40.50.620:FF:000019">
    <property type="entry name" value="Argininosuccinate synthase"/>
    <property type="match status" value="1"/>
</dbReference>
<evidence type="ECO:0000256" key="2">
    <source>
        <dbReference type="ARBA" id="ARBA00011881"/>
    </source>
</evidence>
<dbReference type="SUPFAM" id="SSF69864">
    <property type="entry name" value="Argininosuccinate synthetase, C-terminal domain"/>
    <property type="match status" value="1"/>
</dbReference>
<feature type="binding site" evidence="9">
    <location>
        <position position="124"/>
    </location>
    <ligand>
        <name>L-aspartate</name>
        <dbReference type="ChEBI" id="CHEBI:29991"/>
    </ligand>
</feature>
<keyword evidence="6 9" id="KW-0028">Amino-acid biosynthesis</keyword>
<dbReference type="EMBL" id="JYNY01000222">
    <property type="protein sequence ID" value="KJJ85068.1"/>
    <property type="molecule type" value="Genomic_DNA"/>
</dbReference>
<dbReference type="CDD" id="cd01999">
    <property type="entry name" value="ASS"/>
    <property type="match status" value="1"/>
</dbReference>
<dbReference type="SUPFAM" id="SSF52402">
    <property type="entry name" value="Adenine nucleotide alpha hydrolases-like"/>
    <property type="match status" value="1"/>
</dbReference>
<feature type="binding site" evidence="9">
    <location>
        <position position="36"/>
    </location>
    <ligand>
        <name>ATP</name>
        <dbReference type="ChEBI" id="CHEBI:30616"/>
    </ligand>
</feature>
<dbReference type="InterPro" id="IPR018223">
    <property type="entry name" value="Arginosuc_synth_CS"/>
</dbReference>
<reference evidence="12 13" key="1">
    <citation type="submission" date="2015-02" db="EMBL/GenBank/DDBJ databases">
        <title>Single-cell genomics of uncultivated deep-branching MTB reveals a conserved set of magnetosome genes.</title>
        <authorList>
            <person name="Kolinko S."/>
            <person name="Richter M."/>
            <person name="Glockner F.O."/>
            <person name="Brachmann A."/>
            <person name="Schuler D."/>
        </authorList>
    </citation>
    <scope>NUCLEOTIDE SEQUENCE [LARGE SCALE GENOMIC DNA]</scope>
    <source>
        <strain evidence="12">SKK-01</strain>
    </source>
</reference>
<comment type="caution">
    <text evidence="12">The sequence shown here is derived from an EMBL/GenBank/DDBJ whole genome shotgun (WGS) entry which is preliminary data.</text>
</comment>
<keyword evidence="7 9" id="KW-0547">Nucleotide-binding</keyword>
<dbReference type="InterPro" id="IPR001518">
    <property type="entry name" value="Arginosuc_synth"/>
</dbReference>
<dbReference type="NCBIfam" id="NF001770">
    <property type="entry name" value="PRK00509.1"/>
    <property type="match status" value="1"/>
</dbReference>
<dbReference type="GO" id="GO:0000050">
    <property type="term" value="P:urea cycle"/>
    <property type="evidence" value="ECO:0007669"/>
    <property type="project" value="TreeGrafter"/>
</dbReference>
<dbReference type="GO" id="GO:0000053">
    <property type="term" value="P:argininosuccinate metabolic process"/>
    <property type="evidence" value="ECO:0007669"/>
    <property type="project" value="TreeGrafter"/>
</dbReference>
<feature type="binding site" evidence="9">
    <location>
        <position position="185"/>
    </location>
    <ligand>
        <name>L-citrulline</name>
        <dbReference type="ChEBI" id="CHEBI:57743"/>
    </ligand>
</feature>
<comment type="subcellular location">
    <subcellularLocation>
        <location evidence="9">Cytoplasm</location>
    </subcellularLocation>
</comment>
<dbReference type="Gene3D" id="1.20.5.470">
    <property type="entry name" value="Single helix bin"/>
    <property type="match status" value="1"/>
</dbReference>
<feature type="binding site" evidence="9">
    <location>
        <position position="123"/>
    </location>
    <ligand>
        <name>L-citrulline</name>
        <dbReference type="ChEBI" id="CHEBI:57743"/>
    </ligand>
</feature>
<name>A0A0F0CNZ7_9BACT</name>
<feature type="binding site" evidence="9">
    <location>
        <position position="92"/>
    </location>
    <ligand>
        <name>L-citrulline</name>
        <dbReference type="ChEBI" id="CHEBI:57743"/>
    </ligand>
</feature>
<proteinExistence type="inferred from homology"/>
<dbReference type="GO" id="GO:0006526">
    <property type="term" value="P:L-arginine biosynthetic process"/>
    <property type="evidence" value="ECO:0007669"/>
    <property type="project" value="UniProtKB-UniRule"/>
</dbReference>
<comment type="catalytic activity">
    <reaction evidence="9">
        <text>L-citrulline + L-aspartate + ATP = 2-(N(omega)-L-arginino)succinate + AMP + diphosphate + H(+)</text>
        <dbReference type="Rhea" id="RHEA:10932"/>
        <dbReference type="ChEBI" id="CHEBI:15378"/>
        <dbReference type="ChEBI" id="CHEBI:29991"/>
        <dbReference type="ChEBI" id="CHEBI:30616"/>
        <dbReference type="ChEBI" id="CHEBI:33019"/>
        <dbReference type="ChEBI" id="CHEBI:57472"/>
        <dbReference type="ChEBI" id="CHEBI:57743"/>
        <dbReference type="ChEBI" id="CHEBI:456215"/>
        <dbReference type="EC" id="6.3.4.5"/>
    </reaction>
</comment>
<sequence>MEKKEKIVLAYSGGLDTSVAIKWLMDKGYDVVCYMADVGQGKDVENARKRALSIGASKCIVADLRERFIKEYVFPTLKAGAKYQGKYNMATSLSRPIIAADMIEIAKKEKAVAIAHGCTGKGNDQVRFEVTFHIKAPNLKVIAPVREWELKTREDEIEYAKKHNIPIEQTKKKIFSIDHNLWGTSVEGGSLEDPCNEPAVETYITIVKPESAPNKAEYVTVTFKKGIPIAINGKTYEPLVLIDKLNKMGAKHGIGRVDMIEDRLVGIKSREIYEAPASEILYSAHTSLEELVLDRETRRYKDDLSRRYAELVYYGLWFTPLREAFDAFIDKTSERVNGDVKLKLYKGQVIVAGRKSPDSRYQLKLATYGEGDVFDQSLAKGFISLWAMPYKE</sequence>
<keyword evidence="4 9" id="KW-0055">Arginine biosynthesis</keyword>
<dbReference type="Gene3D" id="3.40.50.620">
    <property type="entry name" value="HUPs"/>
    <property type="match status" value="1"/>
</dbReference>
<evidence type="ECO:0000256" key="9">
    <source>
        <dbReference type="HAMAP-Rule" id="MF_00005"/>
    </source>
</evidence>
<evidence type="ECO:0000256" key="6">
    <source>
        <dbReference type="ARBA" id="ARBA00022605"/>
    </source>
</evidence>
<accession>A0A0F0CNZ7</accession>
<dbReference type="NCBIfam" id="TIGR00032">
    <property type="entry name" value="argG"/>
    <property type="match status" value="1"/>
</dbReference>
<dbReference type="GO" id="GO:0005737">
    <property type="term" value="C:cytoplasm"/>
    <property type="evidence" value="ECO:0007669"/>
    <property type="project" value="UniProtKB-SubCell"/>
</dbReference>
<gene>
    <name evidence="9" type="primary">argG</name>
    <name evidence="12" type="ORF">OMAG_001032</name>
</gene>
<keyword evidence="8 9" id="KW-0067">ATP-binding</keyword>
<feature type="binding site" evidence="9">
    <location>
        <position position="119"/>
    </location>
    <ligand>
        <name>L-aspartate</name>
        <dbReference type="ChEBI" id="CHEBI:29991"/>
    </ligand>
</feature>
<dbReference type="AlphaFoldDB" id="A0A0F0CNZ7"/>
<organism evidence="12 13">
    <name type="scientific">Candidatus Omnitrophus magneticus</name>
    <dbReference type="NCBI Taxonomy" id="1609969"/>
    <lineage>
        <taxon>Bacteria</taxon>
        <taxon>Pseudomonadati</taxon>
        <taxon>Candidatus Omnitrophota</taxon>
        <taxon>Candidatus Omnitrophus</taxon>
    </lineage>
</organism>
<feature type="binding site" evidence="9">
    <location>
        <position position="117"/>
    </location>
    <ligand>
        <name>ATP</name>
        <dbReference type="ChEBI" id="CHEBI:30616"/>
    </ligand>
</feature>
<evidence type="ECO:0000256" key="8">
    <source>
        <dbReference type="ARBA" id="ARBA00022840"/>
    </source>
</evidence>
<evidence type="ECO:0000313" key="13">
    <source>
        <dbReference type="Proteomes" id="UP000033428"/>
    </source>
</evidence>
<protein>
    <recommendedName>
        <fullName evidence="3 9">Argininosuccinate synthase</fullName>
        <ecNumber evidence="3 9">6.3.4.5</ecNumber>
    </recommendedName>
    <alternativeName>
        <fullName evidence="9">Citrulline--aspartate ligase</fullName>
    </alternativeName>
</protein>
<keyword evidence="9" id="KW-0963">Cytoplasm</keyword>
<dbReference type="Pfam" id="PF20979">
    <property type="entry name" value="Arginosuc_syn_C"/>
    <property type="match status" value="1"/>
</dbReference>
<dbReference type="Proteomes" id="UP000033428">
    <property type="component" value="Unassembled WGS sequence"/>
</dbReference>
<keyword evidence="13" id="KW-1185">Reference proteome</keyword>
<dbReference type="InterPro" id="IPR024074">
    <property type="entry name" value="AS_cat/multimer_dom_body"/>
</dbReference>
<feature type="binding site" evidence="9">
    <location>
        <position position="127"/>
    </location>
    <ligand>
        <name>L-citrulline</name>
        <dbReference type="ChEBI" id="CHEBI:57743"/>
    </ligand>
</feature>
<dbReference type="UniPathway" id="UPA00068">
    <property type="reaction ID" value="UER00113"/>
</dbReference>
<feature type="binding site" evidence="9">
    <location>
        <position position="261"/>
    </location>
    <ligand>
        <name>L-citrulline</name>
        <dbReference type="ChEBI" id="CHEBI:57743"/>
    </ligand>
</feature>
<dbReference type="FunFam" id="3.90.1260.10:FF:000007">
    <property type="entry name" value="Argininosuccinate synthase"/>
    <property type="match status" value="1"/>
</dbReference>
<evidence type="ECO:0000256" key="1">
    <source>
        <dbReference type="ARBA" id="ARBA00004967"/>
    </source>
</evidence>
<evidence type="ECO:0000256" key="7">
    <source>
        <dbReference type="ARBA" id="ARBA00022741"/>
    </source>
</evidence>
<comment type="subunit">
    <text evidence="2 9">Homotetramer.</text>
</comment>
<dbReference type="PROSITE" id="PS00565">
    <property type="entry name" value="ARGININOSUCCIN_SYN_2"/>
    <property type="match status" value="1"/>
</dbReference>
<dbReference type="PANTHER" id="PTHR11587:SF2">
    <property type="entry name" value="ARGININOSUCCINATE SYNTHASE"/>
    <property type="match status" value="1"/>
</dbReference>
<evidence type="ECO:0000313" key="12">
    <source>
        <dbReference type="EMBL" id="KJJ85068.1"/>
    </source>
</evidence>
<evidence type="ECO:0000256" key="3">
    <source>
        <dbReference type="ARBA" id="ARBA00012286"/>
    </source>
</evidence>
<dbReference type="HAMAP" id="MF_00005">
    <property type="entry name" value="Arg_succ_synth_type1"/>
    <property type="match status" value="1"/>
</dbReference>
<feature type="binding site" evidence="9">
    <location>
        <position position="87"/>
    </location>
    <ligand>
        <name>L-citrulline</name>
        <dbReference type="ChEBI" id="CHEBI:57743"/>
    </ligand>
</feature>
<feature type="binding site" evidence="9">
    <location>
        <position position="273"/>
    </location>
    <ligand>
        <name>L-citrulline</name>
        <dbReference type="ChEBI" id="CHEBI:57743"/>
    </ligand>
</feature>
<evidence type="ECO:0000259" key="10">
    <source>
        <dbReference type="Pfam" id="PF00764"/>
    </source>
</evidence>
<feature type="domain" description="Arginosuccinate synthase-like N-terminal" evidence="10">
    <location>
        <begin position="6"/>
        <end position="166"/>
    </location>
</feature>
<comment type="pathway">
    <text evidence="1 9">Amino-acid biosynthesis; L-arginine biosynthesis; L-arginine from L-ornithine and carbamoyl phosphate: step 2/3.</text>
</comment>
<feature type="binding site" evidence="9">
    <location>
        <position position="176"/>
    </location>
    <ligand>
        <name>L-citrulline</name>
        <dbReference type="ChEBI" id="CHEBI:57743"/>
    </ligand>
</feature>
<dbReference type="GO" id="GO:0005524">
    <property type="term" value="F:ATP binding"/>
    <property type="evidence" value="ECO:0007669"/>
    <property type="project" value="UniProtKB-UniRule"/>
</dbReference>
<dbReference type="InterPro" id="IPR048268">
    <property type="entry name" value="Arginosuc_syn_C"/>
</dbReference>
<dbReference type="PATRIC" id="fig|1609969.3.peg.1112"/>
<dbReference type="Pfam" id="PF00764">
    <property type="entry name" value="Arginosuc_synth"/>
    <property type="match status" value="1"/>
</dbReference>
<feature type="binding site" evidence="9">
    <location>
        <begin position="10"/>
        <end position="18"/>
    </location>
    <ligand>
        <name>ATP</name>
        <dbReference type="ChEBI" id="CHEBI:30616"/>
    </ligand>
</feature>
<dbReference type="InterPro" id="IPR048267">
    <property type="entry name" value="Arginosuc_syn_N"/>
</dbReference>
<evidence type="ECO:0000256" key="4">
    <source>
        <dbReference type="ARBA" id="ARBA00022571"/>
    </source>
</evidence>
<comment type="similarity">
    <text evidence="9">Belongs to the argininosuccinate synthase family. Type 1 subfamily.</text>
</comment>
<feature type="binding site" evidence="9">
    <location>
        <position position="123"/>
    </location>
    <ligand>
        <name>L-aspartate</name>
        <dbReference type="ChEBI" id="CHEBI:29991"/>
    </ligand>
</feature>
<dbReference type="GO" id="GO:0004055">
    <property type="term" value="F:argininosuccinate synthase activity"/>
    <property type="evidence" value="ECO:0007669"/>
    <property type="project" value="UniProtKB-UniRule"/>
</dbReference>
<evidence type="ECO:0000259" key="11">
    <source>
        <dbReference type="Pfam" id="PF20979"/>
    </source>
</evidence>
<dbReference type="Gene3D" id="3.90.1260.10">
    <property type="entry name" value="Argininosuccinate synthetase, chain A, domain 2"/>
    <property type="match status" value="1"/>
</dbReference>
<dbReference type="InterPro" id="IPR014729">
    <property type="entry name" value="Rossmann-like_a/b/a_fold"/>
</dbReference>
<feature type="domain" description="Arginosuccinate synthase C-terminal" evidence="11">
    <location>
        <begin position="175"/>
        <end position="391"/>
    </location>
</feature>
<dbReference type="EC" id="6.3.4.5" evidence="3 9"/>
<dbReference type="InterPro" id="IPR023434">
    <property type="entry name" value="Arginosuc_synth_type_1_subfam"/>
</dbReference>
<evidence type="ECO:0000256" key="5">
    <source>
        <dbReference type="ARBA" id="ARBA00022598"/>
    </source>
</evidence>